<keyword evidence="8" id="KW-1185">Reference proteome</keyword>
<accession>A0ABV9Z586</accession>
<dbReference type="InterPro" id="IPR020617">
    <property type="entry name" value="Thiolase_C"/>
</dbReference>
<keyword evidence="2 4" id="KW-0808">Transferase</keyword>
<dbReference type="InterPro" id="IPR016039">
    <property type="entry name" value="Thiolase-like"/>
</dbReference>
<dbReference type="RefSeq" id="WP_114958096.1">
    <property type="nucleotide sequence ID" value="NZ_JBHSJF010000006.1"/>
</dbReference>
<dbReference type="Gene3D" id="3.40.47.10">
    <property type="match status" value="1"/>
</dbReference>
<proteinExistence type="inferred from homology"/>
<dbReference type="Proteomes" id="UP001595796">
    <property type="component" value="Unassembled WGS sequence"/>
</dbReference>
<protein>
    <submittedName>
        <fullName evidence="7">Thiolase family protein</fullName>
    </submittedName>
</protein>
<evidence type="ECO:0000313" key="7">
    <source>
        <dbReference type="EMBL" id="MFC5069306.1"/>
    </source>
</evidence>
<feature type="domain" description="Thiolase N-terminal" evidence="5">
    <location>
        <begin position="4"/>
        <end position="244"/>
    </location>
</feature>
<dbReference type="Pfam" id="PF00108">
    <property type="entry name" value="Thiolase_N"/>
    <property type="match status" value="1"/>
</dbReference>
<dbReference type="PANTHER" id="PTHR18919">
    <property type="entry name" value="ACETYL-COA C-ACYLTRANSFERASE"/>
    <property type="match status" value="1"/>
</dbReference>
<dbReference type="CDD" id="cd00751">
    <property type="entry name" value="thiolase"/>
    <property type="match status" value="1"/>
</dbReference>
<dbReference type="NCBIfam" id="TIGR01930">
    <property type="entry name" value="AcCoA-C-Actrans"/>
    <property type="match status" value="1"/>
</dbReference>
<evidence type="ECO:0000259" key="5">
    <source>
        <dbReference type="Pfam" id="PF00108"/>
    </source>
</evidence>
<name>A0ABV9Z586_9HYPH</name>
<organism evidence="7 8">
    <name type="scientific">Flaviflagellibacter deserti</name>
    <dbReference type="NCBI Taxonomy" id="2267266"/>
    <lineage>
        <taxon>Bacteria</taxon>
        <taxon>Pseudomonadati</taxon>
        <taxon>Pseudomonadota</taxon>
        <taxon>Alphaproteobacteria</taxon>
        <taxon>Hyphomicrobiales</taxon>
        <taxon>Flaviflagellibacter</taxon>
    </lineage>
</organism>
<keyword evidence="3 4" id="KW-0012">Acyltransferase</keyword>
<dbReference type="SUPFAM" id="SSF53901">
    <property type="entry name" value="Thiolase-like"/>
    <property type="match status" value="1"/>
</dbReference>
<dbReference type="PIRSF" id="PIRSF000429">
    <property type="entry name" value="Ac-CoA_Ac_transf"/>
    <property type="match status" value="1"/>
</dbReference>
<dbReference type="PANTHER" id="PTHR18919:SF107">
    <property type="entry name" value="ACETYL-COA ACETYLTRANSFERASE, CYTOSOLIC"/>
    <property type="match status" value="1"/>
</dbReference>
<evidence type="ECO:0000256" key="3">
    <source>
        <dbReference type="ARBA" id="ARBA00023315"/>
    </source>
</evidence>
<feature type="domain" description="Thiolase C-terminal" evidence="6">
    <location>
        <begin position="256"/>
        <end position="372"/>
    </location>
</feature>
<dbReference type="InterPro" id="IPR020613">
    <property type="entry name" value="Thiolase_CS"/>
</dbReference>
<dbReference type="PROSITE" id="PS00737">
    <property type="entry name" value="THIOLASE_2"/>
    <property type="match status" value="1"/>
</dbReference>
<evidence type="ECO:0000256" key="4">
    <source>
        <dbReference type="RuleBase" id="RU003557"/>
    </source>
</evidence>
<dbReference type="InterPro" id="IPR020616">
    <property type="entry name" value="Thiolase_N"/>
</dbReference>
<evidence type="ECO:0000256" key="1">
    <source>
        <dbReference type="ARBA" id="ARBA00010982"/>
    </source>
</evidence>
<dbReference type="Pfam" id="PF02803">
    <property type="entry name" value="Thiolase_C"/>
    <property type="match status" value="1"/>
</dbReference>
<reference evidence="8" key="1">
    <citation type="journal article" date="2019" name="Int. J. Syst. Evol. Microbiol.">
        <title>The Global Catalogue of Microorganisms (GCM) 10K type strain sequencing project: providing services to taxonomists for standard genome sequencing and annotation.</title>
        <authorList>
            <consortium name="The Broad Institute Genomics Platform"/>
            <consortium name="The Broad Institute Genome Sequencing Center for Infectious Disease"/>
            <person name="Wu L."/>
            <person name="Ma J."/>
        </authorList>
    </citation>
    <scope>NUCLEOTIDE SEQUENCE [LARGE SCALE GENOMIC DNA]</scope>
    <source>
        <strain evidence="8">CGMCC 1.16444</strain>
    </source>
</reference>
<comment type="caution">
    <text evidence="7">The sequence shown here is derived from an EMBL/GenBank/DDBJ whole genome shotgun (WGS) entry which is preliminary data.</text>
</comment>
<dbReference type="EMBL" id="JBHSJF010000006">
    <property type="protein sequence ID" value="MFC5069306.1"/>
    <property type="molecule type" value="Genomic_DNA"/>
</dbReference>
<evidence type="ECO:0000313" key="8">
    <source>
        <dbReference type="Proteomes" id="UP001595796"/>
    </source>
</evidence>
<evidence type="ECO:0000256" key="2">
    <source>
        <dbReference type="ARBA" id="ARBA00022679"/>
    </source>
</evidence>
<evidence type="ECO:0000259" key="6">
    <source>
        <dbReference type="Pfam" id="PF02803"/>
    </source>
</evidence>
<comment type="similarity">
    <text evidence="1 4">Belongs to the thiolase-like superfamily. Thiolase family.</text>
</comment>
<gene>
    <name evidence="7" type="ORF">ACFPFW_14915</name>
</gene>
<dbReference type="InterPro" id="IPR002155">
    <property type="entry name" value="Thiolase"/>
</dbReference>
<sequence length="375" mass="38520">MRPVYIIAARRSAVASRNGAFRNVELHDLAAPVIATALKDAGLRPGPVDEVMFGNALYGGGNPARLAALAAGIPESIPALTIDTQCCAGLDAIMLAASCISSGEAEVVVAGGVESFSRSPLRFVRPSAPNEMPREYSRPPFTPWADRDPDMIEAAGLLAEELGISRVEQEGFAVESHRTALRTDHRDEIVLVARLQRDEFSRKLDAGVCARLPALAGDPGHAVTAATTAVEADAAAAVVVVSEEVASRHSGPKLRILGGQRGGGNPEQPGLAPITAAQTLLRRHGVPPGDLARAEIMEAFAIQAMACVNGLGLDSGIVNVGGGALSRGHPIGASGAILAVRLFHELKHQPARSLGLAAIAAAGGLGSALLVSASA</sequence>